<dbReference type="GO" id="GO:0034975">
    <property type="term" value="P:protein folding in endoplasmic reticulum"/>
    <property type="evidence" value="ECO:0007669"/>
    <property type="project" value="TreeGrafter"/>
</dbReference>
<keyword evidence="5" id="KW-0732">Signal</keyword>
<dbReference type="GO" id="GO:0072546">
    <property type="term" value="C:EMC complex"/>
    <property type="evidence" value="ECO:0007669"/>
    <property type="project" value="InterPro"/>
</dbReference>
<keyword evidence="7" id="KW-1133">Transmembrane helix</keyword>
<evidence type="ECO:0000256" key="4">
    <source>
        <dbReference type="ARBA" id="ARBA00022692"/>
    </source>
</evidence>
<accession>A0A138ZZA8</accession>
<evidence type="ECO:0000256" key="2">
    <source>
        <dbReference type="ARBA" id="ARBA00007904"/>
    </source>
</evidence>
<dbReference type="OrthoDB" id="28092at2759"/>
<evidence type="ECO:0000313" key="12">
    <source>
        <dbReference type="EMBL" id="KXS09605.1"/>
    </source>
</evidence>
<proteinExistence type="inferred from homology"/>
<evidence type="ECO:0000256" key="7">
    <source>
        <dbReference type="ARBA" id="ARBA00022989"/>
    </source>
</evidence>
<keyword evidence="8" id="KW-0472">Membrane</keyword>
<sequence>MTLKVNLDGTIEVHDNGKFLWERDESLAMAVDALFVDLPEEEMFSLEHTELAEGASPLERYSKRWSRHLAKLMALTPLDITSRFWGAPREKTSVLYRDAFGFRKIAVVLSRNGKVVGFDTEGGSVVWSVHLGGEQFEGRRLEILRSTAVKFPPILAVVGNSGQSATTIRLLNGITGEDFTADTDPFKQATTTVDAKVASIIKLPIEEPHERTHVLALLDTDSKVHLFPNTAETRAAFAEFSPSYYFYEQNQNNGLLGRQAVIDDNDGAVIDTRETWRVNFAPGESITVLGTPWNGRVASVGRVLGNRSVLYKYLNPNLLAVATHRKTPQPQASLYLVDTVKGAVQYAASYSVGADAESQPNYGHHLVQWENVVLFSYWNSGGFEKRDDDRVEPPPIEPAQEGGEKKRKRRRRRRDTRAKAQELVVLEVFESEFVDKRIESRNFSSFENGEPYVAAQAYVFPSAISSVGVTQTHAGITTREVLFGLPSGQIVGVNKKQLDPRRPIGNPSADDKEEGLLPYNPLIALNPKDVANYYLKVLGIEHIVSSPAFLESTSLVLGYGLDLFYTRRNPSKTFDVLSEDFNRVALLGTIAALVVGIAVGRHIVRDNDRDCFLRDATI</sequence>
<evidence type="ECO:0000256" key="5">
    <source>
        <dbReference type="ARBA" id="ARBA00022729"/>
    </source>
</evidence>
<gene>
    <name evidence="12" type="ORF">M427DRAFT_105135</name>
</gene>
<protein>
    <recommendedName>
        <fullName evidence="3">ER membrane protein complex subunit 1</fullName>
    </recommendedName>
</protein>
<keyword evidence="6" id="KW-0256">Endoplasmic reticulum</keyword>
<evidence type="ECO:0000259" key="11">
    <source>
        <dbReference type="Pfam" id="PF07774"/>
    </source>
</evidence>
<evidence type="ECO:0000256" key="1">
    <source>
        <dbReference type="ARBA" id="ARBA00004115"/>
    </source>
</evidence>
<organism evidence="12 13">
    <name type="scientific">Gonapodya prolifera (strain JEL478)</name>
    <name type="common">Monoblepharis prolifera</name>
    <dbReference type="NCBI Taxonomy" id="1344416"/>
    <lineage>
        <taxon>Eukaryota</taxon>
        <taxon>Fungi</taxon>
        <taxon>Fungi incertae sedis</taxon>
        <taxon>Chytridiomycota</taxon>
        <taxon>Chytridiomycota incertae sedis</taxon>
        <taxon>Monoblepharidomycetes</taxon>
        <taxon>Monoblepharidales</taxon>
        <taxon>Gonapodyaceae</taxon>
        <taxon>Gonapodya</taxon>
    </lineage>
</organism>
<dbReference type="EMBL" id="KQ965857">
    <property type="protein sequence ID" value="KXS09605.1"/>
    <property type="molecule type" value="Genomic_DNA"/>
</dbReference>
<dbReference type="STRING" id="1344416.A0A138ZZA8"/>
<name>A0A138ZZA8_GONPJ</name>
<comment type="similarity">
    <text evidence="2">Belongs to the EMC1 family.</text>
</comment>
<reference evidence="12 13" key="1">
    <citation type="journal article" date="2015" name="Genome Biol. Evol.">
        <title>Phylogenomic analyses indicate that early fungi evolved digesting cell walls of algal ancestors of land plants.</title>
        <authorList>
            <person name="Chang Y."/>
            <person name="Wang S."/>
            <person name="Sekimoto S."/>
            <person name="Aerts A.L."/>
            <person name="Choi C."/>
            <person name="Clum A."/>
            <person name="LaButti K.M."/>
            <person name="Lindquist E.A."/>
            <person name="Yee Ngan C."/>
            <person name="Ohm R.A."/>
            <person name="Salamov A.A."/>
            <person name="Grigoriev I.V."/>
            <person name="Spatafora J.W."/>
            <person name="Berbee M.L."/>
        </authorList>
    </citation>
    <scope>NUCLEOTIDE SEQUENCE [LARGE SCALE GENOMIC DNA]</scope>
    <source>
        <strain evidence="12 13">JEL478</strain>
    </source>
</reference>
<dbReference type="Pfam" id="PF07774">
    <property type="entry name" value="EMC1_C"/>
    <property type="match status" value="1"/>
</dbReference>
<keyword evidence="13" id="KW-1185">Reference proteome</keyword>
<keyword evidence="9" id="KW-0325">Glycoprotein</keyword>
<dbReference type="InterPro" id="IPR026895">
    <property type="entry name" value="EMC1"/>
</dbReference>
<dbReference type="InterPro" id="IPR011678">
    <property type="entry name" value="EMC1_C"/>
</dbReference>
<dbReference type="Proteomes" id="UP000070544">
    <property type="component" value="Unassembled WGS sequence"/>
</dbReference>
<keyword evidence="4" id="KW-0812">Transmembrane</keyword>
<evidence type="ECO:0000256" key="10">
    <source>
        <dbReference type="SAM" id="MobiDB-lite"/>
    </source>
</evidence>
<dbReference type="OMA" id="PIPEQKL"/>
<evidence type="ECO:0000256" key="9">
    <source>
        <dbReference type="ARBA" id="ARBA00023180"/>
    </source>
</evidence>
<evidence type="ECO:0000256" key="3">
    <source>
        <dbReference type="ARBA" id="ARBA00020824"/>
    </source>
</evidence>
<dbReference type="PANTHER" id="PTHR21573">
    <property type="entry name" value="ER MEMBRANE PROTEIN COMPLEX SUBUNIT 1"/>
    <property type="match status" value="1"/>
</dbReference>
<evidence type="ECO:0000313" key="13">
    <source>
        <dbReference type="Proteomes" id="UP000070544"/>
    </source>
</evidence>
<dbReference type="AlphaFoldDB" id="A0A138ZZA8"/>
<feature type="compositionally biased region" description="Basic residues" evidence="10">
    <location>
        <begin position="405"/>
        <end position="416"/>
    </location>
</feature>
<evidence type="ECO:0000256" key="8">
    <source>
        <dbReference type="ARBA" id="ARBA00023136"/>
    </source>
</evidence>
<comment type="subcellular location">
    <subcellularLocation>
        <location evidence="1">Endoplasmic reticulum membrane</location>
        <topology evidence="1">Single-pass type I membrane protein</topology>
    </subcellularLocation>
</comment>
<feature type="domain" description="ER membrane protein complex subunit 1 C-terminal" evidence="11">
    <location>
        <begin position="370"/>
        <end position="607"/>
    </location>
</feature>
<feature type="region of interest" description="Disordered" evidence="10">
    <location>
        <begin position="386"/>
        <end position="416"/>
    </location>
</feature>
<dbReference type="PANTHER" id="PTHR21573:SF0">
    <property type="entry name" value="ER MEMBRANE PROTEIN COMPLEX SUBUNIT 1"/>
    <property type="match status" value="1"/>
</dbReference>
<evidence type="ECO:0000256" key="6">
    <source>
        <dbReference type="ARBA" id="ARBA00022824"/>
    </source>
</evidence>